<dbReference type="Proteomes" id="UP000005615">
    <property type="component" value="Unassembled WGS sequence"/>
</dbReference>
<keyword evidence="1" id="KW-0812">Transmembrane</keyword>
<keyword evidence="1" id="KW-1133">Transmembrane helix</keyword>
<dbReference type="PANTHER" id="PTHR45737:SF6">
    <property type="entry name" value="VON WILLEBRAND FACTOR A DOMAIN-CONTAINING PROTEIN 5A"/>
    <property type="match status" value="1"/>
</dbReference>
<accession>F3KZD9</accession>
<sequence length="460" mass="50500">MNLAAQDHPTQTANITVVLNPGFELAQVSSRSHAIVQSELEPGRTEIRLADAEVPADRDFLLSWRPAEGRLPQASFFSESSELGGFGLLSVLPPSQQDWAAPPREVVFVIDTSGSMAGQSIVAARRALVESLKSLRPEDAFNIVEFNHEASALFAQPYPAENYALAHAIRFIRSLEADGGTEIEAAFDLTLALPTDAQKLRQIIFITDGSVSNESELLAKINRELEDRRLFTVGIGSSPNRYFMEEAARAGRGTFSYIANVSDVEDEIGRLLGKLSRPALTDITIEGEGFTDLTPSRIPDLYFGEPLSVALRLLQNDSEVRISGRLVDTAWSQNLAIKAVGASSGIRINWAREMIAQWNRAGIRGVPKEQVREAVLDLALNHHLVSDFTSLVAVDKTPVRSVTIPLRRDDIAPPMPYGLKVSMPQTALGYERNVMYALMLLLVGCCFLWAARRDVAYAKV</sequence>
<dbReference type="STRING" id="2518989.IMCC3088_250"/>
<dbReference type="Gene3D" id="3.40.50.410">
    <property type="entry name" value="von Willebrand factor, type A domain"/>
    <property type="match status" value="1"/>
</dbReference>
<dbReference type="Pfam" id="PF13768">
    <property type="entry name" value="VWA_3"/>
    <property type="match status" value="1"/>
</dbReference>
<proteinExistence type="predicted"/>
<dbReference type="PROSITE" id="PS50234">
    <property type="entry name" value="VWFA"/>
    <property type="match status" value="1"/>
</dbReference>
<dbReference type="InterPro" id="IPR036465">
    <property type="entry name" value="vWFA_dom_sf"/>
</dbReference>
<dbReference type="RefSeq" id="WP_009574779.1">
    <property type="nucleotide sequence ID" value="NZ_AEIG01000011.1"/>
</dbReference>
<organism evidence="3 4">
    <name type="scientific">Aequoribacter fuscus</name>
    <dbReference type="NCBI Taxonomy" id="2518989"/>
    <lineage>
        <taxon>Bacteria</taxon>
        <taxon>Pseudomonadati</taxon>
        <taxon>Pseudomonadota</taxon>
        <taxon>Gammaproteobacteria</taxon>
        <taxon>Cellvibrionales</taxon>
        <taxon>Halieaceae</taxon>
        <taxon>Aequoribacter</taxon>
    </lineage>
</organism>
<evidence type="ECO:0000256" key="1">
    <source>
        <dbReference type="SAM" id="Phobius"/>
    </source>
</evidence>
<keyword evidence="1" id="KW-0472">Membrane</keyword>
<dbReference type="EMBL" id="AEIG01000011">
    <property type="protein sequence ID" value="EGG30626.1"/>
    <property type="molecule type" value="Genomic_DNA"/>
</dbReference>
<keyword evidence="4" id="KW-1185">Reference proteome</keyword>
<dbReference type="InterPro" id="IPR002035">
    <property type="entry name" value="VWF_A"/>
</dbReference>
<gene>
    <name evidence="3" type="ORF">IMCC3088_250</name>
</gene>
<comment type="caution">
    <text evidence="3">The sequence shown here is derived from an EMBL/GenBank/DDBJ whole genome shotgun (WGS) entry which is preliminary data.</text>
</comment>
<evidence type="ECO:0000313" key="3">
    <source>
        <dbReference type="EMBL" id="EGG30626.1"/>
    </source>
</evidence>
<dbReference type="PANTHER" id="PTHR45737">
    <property type="entry name" value="VON WILLEBRAND FACTOR A DOMAIN-CONTAINING PROTEIN 5A"/>
    <property type="match status" value="1"/>
</dbReference>
<protein>
    <submittedName>
        <fullName evidence="3">Inter-alpha-trypsin inhibitor domain protein</fullName>
    </submittedName>
</protein>
<dbReference type="eggNOG" id="COG2304">
    <property type="taxonomic scope" value="Bacteria"/>
</dbReference>
<dbReference type="AlphaFoldDB" id="F3KZD9"/>
<dbReference type="SMART" id="SM00327">
    <property type="entry name" value="VWA"/>
    <property type="match status" value="1"/>
</dbReference>
<dbReference type="SUPFAM" id="SSF53300">
    <property type="entry name" value="vWA-like"/>
    <property type="match status" value="1"/>
</dbReference>
<feature type="domain" description="VWFA" evidence="2">
    <location>
        <begin position="105"/>
        <end position="275"/>
    </location>
</feature>
<feature type="transmembrane region" description="Helical" evidence="1">
    <location>
        <begin position="434"/>
        <end position="451"/>
    </location>
</feature>
<name>F3KZD9_9GAMM</name>
<reference evidence="3 4" key="1">
    <citation type="journal article" date="2011" name="J. Bacteriol.">
        <title>Genome sequence of strain IMCC3088, a proteorhodopsin-containing marine bacterium belonging to the OM60/NOR5 clade.</title>
        <authorList>
            <person name="Jang Y."/>
            <person name="Oh H.M."/>
            <person name="Kang I."/>
            <person name="Lee K."/>
            <person name="Yang S.J."/>
            <person name="Cho J.C."/>
        </authorList>
    </citation>
    <scope>NUCLEOTIDE SEQUENCE [LARGE SCALE GENOMIC DNA]</scope>
    <source>
        <strain evidence="3 4">IMCC3088</strain>
    </source>
</reference>
<evidence type="ECO:0000259" key="2">
    <source>
        <dbReference type="PROSITE" id="PS50234"/>
    </source>
</evidence>
<evidence type="ECO:0000313" key="4">
    <source>
        <dbReference type="Proteomes" id="UP000005615"/>
    </source>
</evidence>